<reference evidence="3 4" key="1">
    <citation type="submission" date="2015-11" db="EMBL/GenBank/DDBJ databases">
        <title>Exploring the genomic traits of fungus-feeding bacterial genus Collimonas.</title>
        <authorList>
            <person name="Song C."/>
            <person name="Schmidt R."/>
            <person name="de Jager V."/>
            <person name="Krzyzanowska D."/>
            <person name="Jongedijk E."/>
            <person name="Cankar K."/>
            <person name="Beekwilder J."/>
            <person name="van Veen A."/>
            <person name="de Boer W."/>
            <person name="van Veen J.A."/>
            <person name="Garbeva P."/>
        </authorList>
    </citation>
    <scope>NUCLEOTIDE SEQUENCE [LARGE SCALE GENOMIC DNA]</scope>
    <source>
        <strain evidence="2 4">Ter291</strain>
        <strain evidence="1 3">Ter91</strain>
    </source>
</reference>
<dbReference type="EMBL" id="CP013234">
    <property type="protein sequence ID" value="AMP05935.1"/>
    <property type="molecule type" value="Genomic_DNA"/>
</dbReference>
<evidence type="ECO:0000313" key="4">
    <source>
        <dbReference type="Proteomes" id="UP000074914"/>
    </source>
</evidence>
<organism evidence="1 3">
    <name type="scientific">Collimonas pratensis</name>
    <dbReference type="NCBI Taxonomy" id="279113"/>
    <lineage>
        <taxon>Bacteria</taxon>
        <taxon>Pseudomonadati</taxon>
        <taxon>Pseudomonadota</taxon>
        <taxon>Betaproteobacteria</taxon>
        <taxon>Burkholderiales</taxon>
        <taxon>Oxalobacteraceae</taxon>
        <taxon>Collimonas</taxon>
    </lineage>
</organism>
<dbReference type="EMBL" id="CP013236">
    <property type="protein sequence ID" value="AMP15885.1"/>
    <property type="molecule type" value="Genomic_DNA"/>
</dbReference>
<gene>
    <name evidence="2" type="ORF">CPter291_3651</name>
    <name evidence="1" type="ORF">CPter91_3614</name>
</gene>
<sequence>MRVASAIVMQEGIICIASLTQDNSSVPVSFIKMDNLGWKESFHA</sequence>
<protein>
    <submittedName>
        <fullName evidence="1">Uncharacterized protein</fullName>
    </submittedName>
</protein>
<dbReference type="Proteomes" id="UP000074914">
    <property type="component" value="Chromosome"/>
</dbReference>
<evidence type="ECO:0000313" key="3">
    <source>
        <dbReference type="Proteomes" id="UP000074561"/>
    </source>
</evidence>
<keyword evidence="4" id="KW-1185">Reference proteome</keyword>
<accession>A0A127Q7W1</accession>
<dbReference type="AlphaFoldDB" id="A0A127Q7W1"/>
<dbReference type="KEGG" id="cpra:CPter91_3614"/>
<dbReference type="Proteomes" id="UP000074561">
    <property type="component" value="Chromosome"/>
</dbReference>
<dbReference type="PATRIC" id="fig|279113.10.peg.3654"/>
<evidence type="ECO:0000313" key="1">
    <source>
        <dbReference type="EMBL" id="AMP05935.1"/>
    </source>
</evidence>
<evidence type="ECO:0000313" key="2">
    <source>
        <dbReference type="EMBL" id="AMP15885.1"/>
    </source>
</evidence>
<proteinExistence type="predicted"/>
<name>A0A127Q7W1_9BURK</name>